<protein>
    <recommendedName>
        <fullName evidence="3">Transcriptional regulator</fullName>
    </recommendedName>
</protein>
<sequence length="86" mass="10085">MPEISRFLGIIIIMYYNDNTPAHFHVRYNQQKAIIDIKNLTILQGQLSPRILGLVIEWAAIHQQELKENWQLARLNEPLQPILPLE</sequence>
<dbReference type="EMBL" id="BHVP01000054">
    <property type="protein sequence ID" value="GCA75940.1"/>
    <property type="molecule type" value="Genomic_DNA"/>
</dbReference>
<dbReference type="Pfam" id="PF13711">
    <property type="entry name" value="DUF4160"/>
    <property type="match status" value="1"/>
</dbReference>
<proteinExistence type="predicted"/>
<gene>
    <name evidence="1" type="ORF">MiTe_02777</name>
</gene>
<reference evidence="1 2" key="1">
    <citation type="submission" date="2018-09" db="EMBL/GenBank/DDBJ databases">
        <title>Evolutionary history of phycoerythrin pigmentation in the water bloom-forming cyanobacterium Microcystis aeruginosa.</title>
        <authorList>
            <person name="Tanabe Y."/>
            <person name="Tanabe Y."/>
            <person name="Yamaguchi H."/>
        </authorList>
    </citation>
    <scope>NUCLEOTIDE SEQUENCE [LARGE SCALE GENOMIC DNA]</scope>
    <source>
        <strain evidence="1 2">NIES-2520</strain>
    </source>
</reference>
<dbReference type="InterPro" id="IPR025427">
    <property type="entry name" value="DUF4160"/>
</dbReference>
<evidence type="ECO:0000313" key="2">
    <source>
        <dbReference type="Proteomes" id="UP000324917"/>
    </source>
</evidence>
<evidence type="ECO:0000313" key="1">
    <source>
        <dbReference type="EMBL" id="GCA75940.1"/>
    </source>
</evidence>
<comment type="caution">
    <text evidence="1">The sequence shown here is derived from an EMBL/GenBank/DDBJ whole genome shotgun (WGS) entry which is preliminary data.</text>
</comment>
<dbReference type="RefSeq" id="WP_149987240.1">
    <property type="nucleotide sequence ID" value="NZ_BHVP01000054.1"/>
</dbReference>
<accession>A0A5A5RIQ7</accession>
<evidence type="ECO:0008006" key="3">
    <source>
        <dbReference type="Google" id="ProtNLM"/>
    </source>
</evidence>
<name>A0A5A5RIQ7_MICAE</name>
<organism evidence="1 2">
    <name type="scientific">Microcystis aeruginosa NIES-2520</name>
    <dbReference type="NCBI Taxonomy" id="2303982"/>
    <lineage>
        <taxon>Bacteria</taxon>
        <taxon>Bacillati</taxon>
        <taxon>Cyanobacteriota</taxon>
        <taxon>Cyanophyceae</taxon>
        <taxon>Oscillatoriophycideae</taxon>
        <taxon>Chroococcales</taxon>
        <taxon>Microcystaceae</taxon>
        <taxon>Microcystis</taxon>
    </lineage>
</organism>
<dbReference type="AlphaFoldDB" id="A0A5A5RIQ7"/>
<dbReference type="Proteomes" id="UP000324917">
    <property type="component" value="Unassembled WGS sequence"/>
</dbReference>